<dbReference type="InterPro" id="IPR036188">
    <property type="entry name" value="FAD/NAD-bd_sf"/>
</dbReference>
<dbReference type="SUPFAM" id="SSF51905">
    <property type="entry name" value="FAD/NAD(P)-binding domain"/>
    <property type="match status" value="1"/>
</dbReference>
<reference evidence="7" key="1">
    <citation type="submission" date="2021-01" db="EMBL/GenBank/DDBJ databases">
        <title>Genomic Encyclopedia of Type Strains, Phase IV (KMG-IV): sequencing the most valuable type-strain genomes for metagenomic binning, comparative biology and taxonomic classification.</title>
        <authorList>
            <person name="Goeker M."/>
        </authorList>
    </citation>
    <scope>NUCLEOTIDE SEQUENCE</scope>
    <source>
        <strain evidence="7">DSM 21943</strain>
    </source>
</reference>
<evidence type="ECO:0000256" key="3">
    <source>
        <dbReference type="ARBA" id="ARBA00023002"/>
    </source>
</evidence>
<dbReference type="PANTHER" id="PTHR13847">
    <property type="entry name" value="SARCOSINE DEHYDROGENASE-RELATED"/>
    <property type="match status" value="1"/>
</dbReference>
<keyword evidence="8" id="KW-1185">Reference proteome</keyword>
<comment type="caution">
    <text evidence="7">The sequence shown here is derived from an EMBL/GenBank/DDBJ whole genome shotgun (WGS) entry which is preliminary data.</text>
</comment>
<sequence>MKQTVVLGGGVIGLSIALKLALEGIEVTLLEKQTCGGQASGAAAGMLAPFSEIGEDPDDFFELCLAGLREFKSWQQLVNDISGMDFDYSEVGSLHCVYHEADLLSLETRKAWQEKYGAEMTILYQDQLAEQEPLLSKDIIGALYNSEEAHVYAPDYVKALEQACIKKGVIIFEELGDVSLAELEGTITLVAETGQTFSAQTLIVATGAWAHLQADRFHVKLPLYPIRGQICAYQFEEQRLNHIIYTSQGYLVPKANRTIVNGASEDIAGYRTDVTEKGIQRLLNWNKRMMPMLEEVEPFHTWAGLRPATQDGFPFIGRLTDYPNVYFACGHYRNGILLSAITAEVVKQELLGQELAISLESFRPERFT</sequence>
<dbReference type="EMBL" id="JAFBCV010000003">
    <property type="protein sequence ID" value="MBM7838155.1"/>
    <property type="molecule type" value="Genomic_DNA"/>
</dbReference>
<dbReference type="Pfam" id="PF01266">
    <property type="entry name" value="DAO"/>
    <property type="match status" value="1"/>
</dbReference>
<name>A0ABS2STK9_9BACI</name>
<evidence type="ECO:0000256" key="1">
    <source>
        <dbReference type="ARBA" id="ARBA00004948"/>
    </source>
</evidence>
<dbReference type="EC" id="1.4.3.19" evidence="5"/>
<protein>
    <recommendedName>
        <fullName evidence="5">glycine oxidase</fullName>
        <ecNumber evidence="5">1.4.3.19</ecNumber>
    </recommendedName>
</protein>
<accession>A0ABS2STK9</accession>
<organism evidence="7 8">
    <name type="scientific">Shouchella xiaoxiensis</name>
    <dbReference type="NCBI Taxonomy" id="766895"/>
    <lineage>
        <taxon>Bacteria</taxon>
        <taxon>Bacillati</taxon>
        <taxon>Bacillota</taxon>
        <taxon>Bacilli</taxon>
        <taxon>Bacillales</taxon>
        <taxon>Bacillaceae</taxon>
        <taxon>Shouchella</taxon>
    </lineage>
</organism>
<evidence type="ECO:0000313" key="7">
    <source>
        <dbReference type="EMBL" id="MBM7838155.1"/>
    </source>
</evidence>
<keyword evidence="3 7" id="KW-0560">Oxidoreductase</keyword>
<dbReference type="InterPro" id="IPR012727">
    <property type="entry name" value="Gly_oxidase_ThiO"/>
</dbReference>
<dbReference type="Gene3D" id="3.50.50.60">
    <property type="entry name" value="FAD/NAD(P)-binding domain"/>
    <property type="match status" value="1"/>
</dbReference>
<proteinExistence type="predicted"/>
<evidence type="ECO:0000256" key="2">
    <source>
        <dbReference type="ARBA" id="ARBA00022977"/>
    </source>
</evidence>
<comment type="pathway">
    <text evidence="1">Cofactor biosynthesis; thiamine diphosphate biosynthesis.</text>
</comment>
<keyword evidence="2" id="KW-0784">Thiamine biosynthesis</keyword>
<dbReference type="GO" id="GO:0043799">
    <property type="term" value="F:glycine oxidase activity"/>
    <property type="evidence" value="ECO:0007669"/>
    <property type="project" value="UniProtKB-EC"/>
</dbReference>
<feature type="domain" description="FAD dependent oxidoreductase" evidence="6">
    <location>
        <begin position="5"/>
        <end position="346"/>
    </location>
</feature>
<evidence type="ECO:0000256" key="5">
    <source>
        <dbReference type="ARBA" id="ARBA00050018"/>
    </source>
</evidence>
<dbReference type="InterPro" id="IPR006076">
    <property type="entry name" value="FAD-dep_OxRdtase"/>
</dbReference>
<gene>
    <name evidence="7" type="ORF">JOC54_001386</name>
</gene>
<dbReference type="NCBIfam" id="TIGR02352">
    <property type="entry name" value="thiamin_ThiO"/>
    <property type="match status" value="1"/>
</dbReference>
<evidence type="ECO:0000256" key="4">
    <source>
        <dbReference type="ARBA" id="ARBA00049872"/>
    </source>
</evidence>
<dbReference type="Proteomes" id="UP001179280">
    <property type="component" value="Unassembled WGS sequence"/>
</dbReference>
<evidence type="ECO:0000313" key="8">
    <source>
        <dbReference type="Proteomes" id="UP001179280"/>
    </source>
</evidence>
<comment type="catalytic activity">
    <reaction evidence="4">
        <text>glycine + O2 + H2O = glyoxylate + H2O2 + NH4(+)</text>
        <dbReference type="Rhea" id="RHEA:11532"/>
        <dbReference type="ChEBI" id="CHEBI:15377"/>
        <dbReference type="ChEBI" id="CHEBI:15379"/>
        <dbReference type="ChEBI" id="CHEBI:16240"/>
        <dbReference type="ChEBI" id="CHEBI:28938"/>
        <dbReference type="ChEBI" id="CHEBI:36655"/>
        <dbReference type="ChEBI" id="CHEBI:57305"/>
        <dbReference type="EC" id="1.4.3.19"/>
    </reaction>
</comment>
<dbReference type="PANTHER" id="PTHR13847:SF289">
    <property type="entry name" value="GLYCINE OXIDASE"/>
    <property type="match status" value="1"/>
</dbReference>
<evidence type="ECO:0000259" key="6">
    <source>
        <dbReference type="Pfam" id="PF01266"/>
    </source>
</evidence>
<dbReference type="Gene3D" id="3.30.9.10">
    <property type="entry name" value="D-Amino Acid Oxidase, subunit A, domain 2"/>
    <property type="match status" value="1"/>
</dbReference>
<dbReference type="RefSeq" id="WP_204465292.1">
    <property type="nucleotide sequence ID" value="NZ_JAFBCV010000003.1"/>
</dbReference>
<dbReference type="SUPFAM" id="SSF54373">
    <property type="entry name" value="FAD-linked reductases, C-terminal domain"/>
    <property type="match status" value="1"/>
</dbReference>